<evidence type="ECO:0000259" key="3">
    <source>
        <dbReference type="Pfam" id="PF20152"/>
    </source>
</evidence>
<protein>
    <recommendedName>
        <fullName evidence="3">DUF6534 domain-containing protein</fullName>
    </recommendedName>
</protein>
<dbReference type="EMBL" id="MU805988">
    <property type="protein sequence ID" value="KAJ3842995.1"/>
    <property type="molecule type" value="Genomic_DNA"/>
</dbReference>
<evidence type="ECO:0000313" key="5">
    <source>
        <dbReference type="Proteomes" id="UP001163846"/>
    </source>
</evidence>
<keyword evidence="2" id="KW-0472">Membrane</keyword>
<comment type="caution">
    <text evidence="4">The sequence shown here is derived from an EMBL/GenBank/DDBJ whole genome shotgun (WGS) entry which is preliminary data.</text>
</comment>
<reference evidence="4" key="1">
    <citation type="submission" date="2022-08" db="EMBL/GenBank/DDBJ databases">
        <authorList>
            <consortium name="DOE Joint Genome Institute"/>
            <person name="Min B."/>
            <person name="Riley R."/>
            <person name="Sierra-Patev S."/>
            <person name="Naranjo-Ortiz M."/>
            <person name="Looney B."/>
            <person name="Konkel Z."/>
            <person name="Slot J.C."/>
            <person name="Sakamoto Y."/>
            <person name="Steenwyk J.L."/>
            <person name="Rokas A."/>
            <person name="Carro J."/>
            <person name="Camarero S."/>
            <person name="Ferreira P."/>
            <person name="Molpeceres G."/>
            <person name="Ruiz-Duenas F.J."/>
            <person name="Serrano A."/>
            <person name="Henrissat B."/>
            <person name="Drula E."/>
            <person name="Hughes K.W."/>
            <person name="Mata J.L."/>
            <person name="Ishikawa N.K."/>
            <person name="Vargas-Isla R."/>
            <person name="Ushijima S."/>
            <person name="Smith C.A."/>
            <person name="Ahrendt S."/>
            <person name="Andreopoulos W."/>
            <person name="He G."/>
            <person name="Labutti K."/>
            <person name="Lipzen A."/>
            <person name="Ng V."/>
            <person name="Sandor L."/>
            <person name="Barry K."/>
            <person name="Martinez A.T."/>
            <person name="Xiao Y."/>
            <person name="Gibbons J.G."/>
            <person name="Terashima K."/>
            <person name="Hibbett D.S."/>
            <person name="Grigoriev I.V."/>
        </authorList>
    </citation>
    <scope>NUCLEOTIDE SEQUENCE</scope>
    <source>
        <strain evidence="4">TFB9207</strain>
    </source>
</reference>
<gene>
    <name evidence="4" type="ORF">F5878DRAFT_707110</name>
</gene>
<feature type="transmembrane region" description="Helical" evidence="2">
    <location>
        <begin position="201"/>
        <end position="222"/>
    </location>
</feature>
<dbReference type="Proteomes" id="UP001163846">
    <property type="component" value="Unassembled WGS sequence"/>
</dbReference>
<proteinExistence type="predicted"/>
<dbReference type="Pfam" id="PF20152">
    <property type="entry name" value="DUF6534"/>
    <property type="match status" value="1"/>
</dbReference>
<keyword evidence="5" id="KW-1185">Reference proteome</keyword>
<feature type="transmembrane region" description="Helical" evidence="2">
    <location>
        <begin position="42"/>
        <end position="66"/>
    </location>
</feature>
<dbReference type="PANTHER" id="PTHR40465:SF1">
    <property type="entry name" value="DUF6534 DOMAIN-CONTAINING PROTEIN"/>
    <property type="match status" value="1"/>
</dbReference>
<organism evidence="4 5">
    <name type="scientific">Lentinula raphanica</name>
    <dbReference type="NCBI Taxonomy" id="153919"/>
    <lineage>
        <taxon>Eukaryota</taxon>
        <taxon>Fungi</taxon>
        <taxon>Dikarya</taxon>
        <taxon>Basidiomycota</taxon>
        <taxon>Agaricomycotina</taxon>
        <taxon>Agaricomycetes</taxon>
        <taxon>Agaricomycetidae</taxon>
        <taxon>Agaricales</taxon>
        <taxon>Marasmiineae</taxon>
        <taxon>Omphalotaceae</taxon>
        <taxon>Lentinula</taxon>
    </lineage>
</organism>
<sequence>MTLDATLGMFEIGILIAGVLFGLITAQVYIHHKTFPDESKWIKYGLVTTIWLLDMGHTICAFHVIYFYTVIHYGDYSSLEAMPDSMPVLTVIQGITIIIVQGYFTYRIWRLTGKPYIPAFIFFIMLCQLVASMAISSQVAIVSTKNLAKFMKDWKWLYMVLLFLRASTDLMISGILVYYLVKSRRSAMRRTVAIIDKCILWAIETGIVTSIVGFLSVIFFLASSTTLTPKVFTNTMLANMNSRAILQNMHSSQTSGRSTSGDPNYPGIALQLASPRSPRPVNIAVHTEVQIQEDAERQWPLPGSEPESVLEMDSETQKSGYMAY</sequence>
<evidence type="ECO:0000313" key="4">
    <source>
        <dbReference type="EMBL" id="KAJ3842995.1"/>
    </source>
</evidence>
<feature type="domain" description="DUF6534" evidence="3">
    <location>
        <begin position="166"/>
        <end position="244"/>
    </location>
</feature>
<feature type="transmembrane region" description="Helical" evidence="2">
    <location>
        <begin position="12"/>
        <end position="30"/>
    </location>
</feature>
<dbReference type="InterPro" id="IPR045339">
    <property type="entry name" value="DUF6534"/>
</dbReference>
<dbReference type="AlphaFoldDB" id="A0AA38PHZ9"/>
<keyword evidence="2" id="KW-0812">Transmembrane</keyword>
<feature type="region of interest" description="Disordered" evidence="1">
    <location>
        <begin position="294"/>
        <end position="324"/>
    </location>
</feature>
<evidence type="ECO:0000256" key="1">
    <source>
        <dbReference type="SAM" id="MobiDB-lite"/>
    </source>
</evidence>
<feature type="transmembrane region" description="Helical" evidence="2">
    <location>
        <begin position="86"/>
        <end position="104"/>
    </location>
</feature>
<accession>A0AA38PHZ9</accession>
<name>A0AA38PHZ9_9AGAR</name>
<feature type="transmembrane region" description="Helical" evidence="2">
    <location>
        <begin position="116"/>
        <end position="136"/>
    </location>
</feature>
<keyword evidence="2" id="KW-1133">Transmembrane helix</keyword>
<feature type="transmembrane region" description="Helical" evidence="2">
    <location>
        <begin position="156"/>
        <end position="181"/>
    </location>
</feature>
<evidence type="ECO:0000256" key="2">
    <source>
        <dbReference type="SAM" id="Phobius"/>
    </source>
</evidence>
<dbReference type="PANTHER" id="PTHR40465">
    <property type="entry name" value="CHROMOSOME 1, WHOLE GENOME SHOTGUN SEQUENCE"/>
    <property type="match status" value="1"/>
</dbReference>